<feature type="coiled-coil region" evidence="1">
    <location>
        <begin position="1027"/>
        <end position="1075"/>
    </location>
</feature>
<dbReference type="PANTHER" id="PTHR43941:SF1">
    <property type="entry name" value="STRUCTURAL MAINTENANCE OF CHROMOSOMES PROTEIN 2"/>
    <property type="match status" value="1"/>
</dbReference>
<feature type="coiled-coil region" evidence="1">
    <location>
        <begin position="1188"/>
        <end position="1259"/>
    </location>
</feature>
<feature type="coiled-coil region" evidence="1">
    <location>
        <begin position="493"/>
        <end position="537"/>
    </location>
</feature>
<feature type="compositionally biased region" description="Low complexity" evidence="2">
    <location>
        <begin position="1408"/>
        <end position="1421"/>
    </location>
</feature>
<dbReference type="GO" id="GO:0000796">
    <property type="term" value="C:condensin complex"/>
    <property type="evidence" value="ECO:0007669"/>
    <property type="project" value="TreeGrafter"/>
</dbReference>
<reference evidence="3" key="1">
    <citation type="submission" date="2021-06" db="EMBL/GenBank/DDBJ databases">
        <authorList>
            <person name="Kallberg Y."/>
            <person name="Tangrot J."/>
            <person name="Rosling A."/>
        </authorList>
    </citation>
    <scope>NUCLEOTIDE SEQUENCE</scope>
    <source>
        <strain evidence="3">FL130A</strain>
    </source>
</reference>
<feature type="compositionally biased region" description="Polar residues" evidence="2">
    <location>
        <begin position="1350"/>
        <end position="1359"/>
    </location>
</feature>
<dbReference type="GO" id="GO:0000785">
    <property type="term" value="C:chromatin"/>
    <property type="evidence" value="ECO:0007669"/>
    <property type="project" value="TreeGrafter"/>
</dbReference>
<accession>A0A9N8ZEK9</accession>
<feature type="compositionally biased region" description="Polar residues" evidence="2">
    <location>
        <begin position="1390"/>
        <end position="1403"/>
    </location>
</feature>
<dbReference type="Gene3D" id="1.10.287.1490">
    <property type="match status" value="2"/>
</dbReference>
<feature type="region of interest" description="Disordered" evidence="2">
    <location>
        <begin position="1"/>
        <end position="31"/>
    </location>
</feature>
<feature type="coiled-coil region" evidence="1">
    <location>
        <begin position="34"/>
        <end position="326"/>
    </location>
</feature>
<keyword evidence="1" id="KW-0175">Coiled coil</keyword>
<dbReference type="PANTHER" id="PTHR43941">
    <property type="entry name" value="STRUCTURAL MAINTENANCE OF CHROMOSOMES PROTEIN 2"/>
    <property type="match status" value="1"/>
</dbReference>
<feature type="compositionally biased region" description="Low complexity" evidence="2">
    <location>
        <begin position="1447"/>
        <end position="1475"/>
    </location>
</feature>
<feature type="coiled-coil region" evidence="1">
    <location>
        <begin position="1099"/>
        <end position="1161"/>
    </location>
</feature>
<dbReference type="GO" id="GO:0007076">
    <property type="term" value="P:mitotic chromosome condensation"/>
    <property type="evidence" value="ECO:0007669"/>
    <property type="project" value="TreeGrafter"/>
</dbReference>
<evidence type="ECO:0000256" key="2">
    <source>
        <dbReference type="SAM" id="MobiDB-lite"/>
    </source>
</evidence>
<dbReference type="GO" id="GO:0000793">
    <property type="term" value="C:condensed chromosome"/>
    <property type="evidence" value="ECO:0007669"/>
    <property type="project" value="TreeGrafter"/>
</dbReference>
<feature type="compositionally biased region" description="Polar residues" evidence="2">
    <location>
        <begin position="1476"/>
        <end position="1485"/>
    </location>
</feature>
<sequence length="1502" mass="173158">MASEDIETQEIQQRLNEEPQQPQGEQPQQEQQILEVHELQRIKLGQRLHEANEQIRAMREAYVNLEGKLETAIKDKTQTANTELSKKINLLERDLAEVKDEVELYKAKFSDAHEKAQSLEHSLNAEQRAREEEKIRYESEKREYESLKNMYEQEKNMTGDVHAKFESEKLRLNEQVRRLESENSNLHNTMNELRTQMHAIERERDLANSQAHNYKLQYERALNEKHTADRRSQLELEKLRNDYNLLQKENTMYQRKHQNDQTNLEQLARSEEELRNLLEQHKQQLVTMEQLLSEKESQCNQKDERIAELSQNLEEAEKLAAAALGSPSTTGMAVLGNHGKSLTDLLREHRSMSIELIETRAKLRTLETEKLRLEDSMKKMVNEILRTAPILKSRNEESKRKSQEIDKLLHELKMKEDLLTRSSNELQALKVQHKSLTTDYSKLQNEKEILLRHNAYFMQELESRPSVGIHTPVYTSRENDIGFRNLEEMYTQNVSMTSEINVLSQQLKELSEKAKDLENFAAENIRLQSEIDVLRIRLKTVPEQTPAPAAAVIGTSTTPNTPSVGSVPAFNNQEITYYKKEAESLQARVNELMLAREQLNNDCKELRQELNEAKSISSKYQVAQHQLEVYQQWLDSERERSKKQEDEHNKMLELRYTEIRDLRGQLHALQEELNPIKMDLRQRNASYTDLMETHHNLQKQNQQMISNWQKEIETVKSKEKEVAQLSTEKGQALQELQQYKSSVEKLSEELNATVNQLKESSAERDKYSEQIRVLEKQLEESRAAHDKLMAQVEAQNDDLSKMKSQLESYESADAHLTISQLRESLTDTHNQSRRLQDQIDFLEKFSQDSQRAVEELDKFNQALQEKFDLTSKELTDLKSQLEKSTNDLQHKQSEIESLTAELATVREDSQLSINNLKTNEDYLMKQVEQNNKELAEAKKRYDSQVLDLADTLRKLNDMEQNFNRLRSENENLKSQIESSQTTFAHEKKVLDDEIRQLSEKCSKLQEFNELFQKQAENDAPAESQLAIQGLRRQLEDLLRESNDFKLQNQSFKRELEETQKLVNNWKNLYEEEHQKLQASEYGTDLAEKQIQLDQSNVHNRLLFEENQRITKNLKELETRLEQTLSDSREYASKITALEAEKQNLEERCRRTQKSLETEQQRYTAILASRADITPAEVEKLRKTEETVKGQLKSVIEQHKKEALTLKRQIQQKQTEDKLVKELSDATTANLRHNVLKSELEKKKEIIKRLQTELTQLKSKPVQKVPITQQQSTSSPAAITTIAQPQIPVISSIQQETVAPQKTASTPSEPVSIASPQPSEKIPANITTQRGEKRPGPVKLNRSRVPIQLPTIPTDNTNHGQSSSTAPTSQTTTIAESASTAIPEHEPITIAVSSPMPSHNTQEPATVPAESTQAETSESTETNNRKRRRSIDDDVRANIEASHSIQQSGTTENTEGTTSEGIAATTITGAVTTQEQQPEAESNTTDDLAPPVKKTKFEGNQNE</sequence>
<organism evidence="3 4">
    <name type="scientific">Ambispora leptoticha</name>
    <dbReference type="NCBI Taxonomy" id="144679"/>
    <lineage>
        <taxon>Eukaryota</taxon>
        <taxon>Fungi</taxon>
        <taxon>Fungi incertae sedis</taxon>
        <taxon>Mucoromycota</taxon>
        <taxon>Glomeromycotina</taxon>
        <taxon>Glomeromycetes</taxon>
        <taxon>Archaeosporales</taxon>
        <taxon>Ambisporaceae</taxon>
        <taxon>Ambispora</taxon>
    </lineage>
</organism>
<dbReference type="Gene3D" id="1.20.5.1700">
    <property type="match status" value="1"/>
</dbReference>
<dbReference type="GO" id="GO:0003682">
    <property type="term" value="F:chromatin binding"/>
    <property type="evidence" value="ECO:0007669"/>
    <property type="project" value="TreeGrafter"/>
</dbReference>
<name>A0A9N8ZEK9_9GLOM</name>
<feature type="compositionally biased region" description="Low complexity" evidence="2">
    <location>
        <begin position="18"/>
        <end position="31"/>
    </location>
</feature>
<dbReference type="OrthoDB" id="10255522at2759"/>
<feature type="compositionally biased region" description="Polar residues" evidence="2">
    <location>
        <begin position="1297"/>
        <end position="1317"/>
    </location>
</feature>
<feature type="coiled-coil region" evidence="1">
    <location>
        <begin position="356"/>
        <end position="383"/>
    </location>
</feature>
<proteinExistence type="predicted"/>
<comment type="caution">
    <text evidence="3">The sequence shown here is derived from an EMBL/GenBank/DDBJ whole genome shotgun (WGS) entry which is preliminary data.</text>
</comment>
<feature type="coiled-coil region" evidence="1">
    <location>
        <begin position="412"/>
        <end position="446"/>
    </location>
</feature>
<keyword evidence="4" id="KW-1185">Reference proteome</keyword>
<gene>
    <name evidence="3" type="ORF">ALEPTO_LOCUS3040</name>
</gene>
<feature type="coiled-coil region" evidence="1">
    <location>
        <begin position="715"/>
        <end position="982"/>
    </location>
</feature>
<evidence type="ECO:0000256" key="1">
    <source>
        <dbReference type="SAM" id="Coils"/>
    </source>
</evidence>
<feature type="region of interest" description="Disordered" evidence="2">
    <location>
        <begin position="1297"/>
        <end position="1502"/>
    </location>
</feature>
<feature type="coiled-coil region" evidence="1">
    <location>
        <begin position="582"/>
        <end position="623"/>
    </location>
</feature>
<feature type="compositionally biased region" description="Low complexity" evidence="2">
    <location>
        <begin position="1360"/>
        <end position="1380"/>
    </location>
</feature>
<evidence type="ECO:0000313" key="4">
    <source>
        <dbReference type="Proteomes" id="UP000789508"/>
    </source>
</evidence>
<protein>
    <submittedName>
        <fullName evidence="3">12269_t:CDS:1</fullName>
    </submittedName>
</protein>
<dbReference type="Proteomes" id="UP000789508">
    <property type="component" value="Unassembled WGS sequence"/>
</dbReference>
<evidence type="ECO:0000313" key="3">
    <source>
        <dbReference type="EMBL" id="CAG8492067.1"/>
    </source>
</evidence>
<dbReference type="EMBL" id="CAJVPS010000518">
    <property type="protein sequence ID" value="CAG8492067.1"/>
    <property type="molecule type" value="Genomic_DNA"/>
</dbReference>